<proteinExistence type="predicted"/>
<dbReference type="EMBL" id="CACRXK020003609">
    <property type="protein sequence ID" value="CAB3999524.1"/>
    <property type="molecule type" value="Genomic_DNA"/>
</dbReference>
<comment type="caution">
    <text evidence="2">The sequence shown here is derived from an EMBL/GenBank/DDBJ whole genome shotgun (WGS) entry which is preliminary data.</text>
</comment>
<evidence type="ECO:0000313" key="3">
    <source>
        <dbReference type="Proteomes" id="UP001152795"/>
    </source>
</evidence>
<sequence length="199" mass="23171">MWHWNVRDLIVDTLEEMWKDEKHDPNRINYDQSSTIRAIEMMLINMAYMEEMVGYDEKSPTSKTHCEGALSAKKSVKNIRKVHHLPENHFLISPTTAQGAELLQEQHDGSFRPIAFAKIKYIFICKFAKMEINDDFERWDDSEVIDIDEIESTLCSAKLENGDQENDSLEHSENADSDSDGNNDAKQQHILRFHRINET</sequence>
<keyword evidence="3" id="KW-1185">Reference proteome</keyword>
<reference evidence="2" key="1">
    <citation type="submission" date="2020-04" db="EMBL/GenBank/DDBJ databases">
        <authorList>
            <person name="Alioto T."/>
            <person name="Alioto T."/>
            <person name="Gomez Garrido J."/>
        </authorList>
    </citation>
    <scope>NUCLEOTIDE SEQUENCE</scope>
    <source>
        <strain evidence="2">A484AB</strain>
    </source>
</reference>
<evidence type="ECO:0000313" key="2">
    <source>
        <dbReference type="EMBL" id="CAB3999524.1"/>
    </source>
</evidence>
<dbReference type="AlphaFoldDB" id="A0A7D9I2Y1"/>
<name>A0A7D9I2Y1_PARCT</name>
<feature type="region of interest" description="Disordered" evidence="1">
    <location>
        <begin position="162"/>
        <end position="190"/>
    </location>
</feature>
<dbReference type="Proteomes" id="UP001152795">
    <property type="component" value="Unassembled WGS sequence"/>
</dbReference>
<accession>A0A7D9I2Y1</accession>
<protein>
    <submittedName>
        <fullName evidence="2">Uncharacterized protein</fullName>
    </submittedName>
</protein>
<gene>
    <name evidence="2" type="ORF">PACLA_8A087624</name>
</gene>
<organism evidence="2 3">
    <name type="scientific">Paramuricea clavata</name>
    <name type="common">Red gorgonian</name>
    <name type="synonym">Violescent sea-whip</name>
    <dbReference type="NCBI Taxonomy" id="317549"/>
    <lineage>
        <taxon>Eukaryota</taxon>
        <taxon>Metazoa</taxon>
        <taxon>Cnidaria</taxon>
        <taxon>Anthozoa</taxon>
        <taxon>Octocorallia</taxon>
        <taxon>Malacalcyonacea</taxon>
        <taxon>Plexauridae</taxon>
        <taxon>Paramuricea</taxon>
    </lineage>
</organism>
<evidence type="ECO:0000256" key="1">
    <source>
        <dbReference type="SAM" id="MobiDB-lite"/>
    </source>
</evidence>